<evidence type="ECO:0008006" key="5">
    <source>
        <dbReference type="Google" id="ProtNLM"/>
    </source>
</evidence>
<dbReference type="PANTHER" id="PTHR47859:SF1">
    <property type="entry name" value="PENTATRICOPEPTIDE REPEAT-CONTAINING PROTEIN"/>
    <property type="match status" value="1"/>
</dbReference>
<dbReference type="EMBL" id="JACGCM010000427">
    <property type="protein sequence ID" value="KAF6172439.1"/>
    <property type="molecule type" value="Genomic_DNA"/>
</dbReference>
<name>A0A7J7NZ19_9MAGN</name>
<reference evidence="3 4" key="1">
    <citation type="journal article" date="2020" name="IScience">
        <title>Genome Sequencing of the Endangered Kingdonia uniflora (Circaeasteraceae, Ranunculales) Reveals Potential Mechanisms of Evolutionary Specialization.</title>
        <authorList>
            <person name="Sun Y."/>
            <person name="Deng T."/>
            <person name="Zhang A."/>
            <person name="Moore M.J."/>
            <person name="Landis J.B."/>
            <person name="Lin N."/>
            <person name="Zhang H."/>
            <person name="Zhang X."/>
            <person name="Huang J."/>
            <person name="Zhang X."/>
            <person name="Sun H."/>
            <person name="Wang H."/>
        </authorList>
    </citation>
    <scope>NUCLEOTIDE SEQUENCE [LARGE SCALE GENOMIC DNA]</scope>
    <source>
        <strain evidence="3">TB1705</strain>
        <tissue evidence="3">Leaf</tissue>
    </source>
</reference>
<organism evidence="3 4">
    <name type="scientific">Kingdonia uniflora</name>
    <dbReference type="NCBI Taxonomy" id="39325"/>
    <lineage>
        <taxon>Eukaryota</taxon>
        <taxon>Viridiplantae</taxon>
        <taxon>Streptophyta</taxon>
        <taxon>Embryophyta</taxon>
        <taxon>Tracheophyta</taxon>
        <taxon>Spermatophyta</taxon>
        <taxon>Magnoliopsida</taxon>
        <taxon>Ranunculales</taxon>
        <taxon>Circaeasteraceae</taxon>
        <taxon>Kingdonia</taxon>
    </lineage>
</organism>
<dbReference type="AlphaFoldDB" id="A0A7J7NZ19"/>
<accession>A0A7J7NZ19</accession>
<dbReference type="Gene3D" id="1.25.40.10">
    <property type="entry name" value="Tetratricopeptide repeat domain"/>
    <property type="match status" value="3"/>
</dbReference>
<dbReference type="InterPro" id="IPR002885">
    <property type="entry name" value="PPR_rpt"/>
</dbReference>
<proteinExistence type="predicted"/>
<dbReference type="PANTHER" id="PTHR47859">
    <property type="entry name" value="PENTATRICOPEPTIDE REPEAT-CONTAINING PROTEIN"/>
    <property type="match status" value="1"/>
</dbReference>
<evidence type="ECO:0000313" key="3">
    <source>
        <dbReference type="EMBL" id="KAF6172439.1"/>
    </source>
</evidence>
<keyword evidence="1" id="KW-0677">Repeat</keyword>
<dbReference type="Pfam" id="PF13041">
    <property type="entry name" value="PPR_2"/>
    <property type="match status" value="1"/>
</dbReference>
<evidence type="ECO:0000313" key="4">
    <source>
        <dbReference type="Proteomes" id="UP000541444"/>
    </source>
</evidence>
<dbReference type="NCBIfam" id="TIGR00756">
    <property type="entry name" value="PPR"/>
    <property type="match status" value="2"/>
</dbReference>
<feature type="repeat" description="PPR" evidence="2">
    <location>
        <begin position="616"/>
        <end position="650"/>
    </location>
</feature>
<dbReference type="OrthoDB" id="119302at2759"/>
<dbReference type="InterPro" id="IPR011990">
    <property type="entry name" value="TPR-like_helical_dom_sf"/>
</dbReference>
<dbReference type="Pfam" id="PF13812">
    <property type="entry name" value="PPR_3"/>
    <property type="match status" value="2"/>
</dbReference>
<dbReference type="Proteomes" id="UP000541444">
    <property type="component" value="Unassembled WGS sequence"/>
</dbReference>
<dbReference type="PROSITE" id="PS51375">
    <property type="entry name" value="PPR"/>
    <property type="match status" value="1"/>
</dbReference>
<evidence type="ECO:0000256" key="1">
    <source>
        <dbReference type="ARBA" id="ARBA00022737"/>
    </source>
</evidence>
<sequence length="835" mass="94713">MLFRLQIRSIVDSICRAKFHEKGRKNVAERLELSRTVANSSSNSNSKDIGHSRFEGKVTTSMSLQEQIINALHLGERDRASNLLSNLSRQNVILRANDFDHILDYCARTPDPLFVLETWRVMEENKIGMNKRRHTFIIQALTKAGYLEEAFNWLSFLGGSDHTKPCLLMYNVFLNGCARTGSMAYAKLCLDLMEGQLIGKSEATYLELLKLAFGHNNVSAVHEIWKEFTKYYNPTLISLSKFIRCFARLGDLKSACEALQHMVNLAFEGSSVVNKSSKGQFNKSRLDISISSNKQFMYDTSRCLGGLLLETEKGCRGSLCPADNQRNDSGFDCQETQSGGFKMLKRDSRKILLMTVLRWSFSHVIYACAHSRKSNLAGQLLQQMHSLGLEPFSHTYDGYARAVIYDKGVIDGIKVVRAMIDMNLKPRSATMTILSMRCSRILELDLAEDLLDHIVETPHLHPFNALLVACNVMDQPERAVRVLTKMKEMKLKLNIITYELLFSLFGNVNAPYEKGSMLSQEDTAKRINAIEMDMVKNGVPHSPQSIRNLLIAFGAEGMLKELLHYLRKVEKEFYLRNTYPAASIYNTVLQSLVQEKESHIAIKIFKNMKLRDIPLNGATYNIMIDCCSILRCVKSGAAIISMMLRDGFVPQTCNYTAFIKILVANEAFDEALRILDQAITDGIQQDLLLYNTILLEAYMKGRIDIIELIVERMHQAKIQPDPSTCCYVFSAYVNNDFLNTAMEALQVLSMRMISEDENILQESKSKFEEDFILAEDPEGESRIIDFFKDSHENLAAAMLNLRWCAIAGSSISWLPDESLWARRLSSSYCQRVGRS</sequence>
<gene>
    <name evidence="3" type="ORF">GIB67_006952</name>
</gene>
<dbReference type="Pfam" id="PF01535">
    <property type="entry name" value="PPR"/>
    <property type="match status" value="1"/>
</dbReference>
<keyword evidence="4" id="KW-1185">Reference proteome</keyword>
<comment type="caution">
    <text evidence="3">The sequence shown here is derived from an EMBL/GenBank/DDBJ whole genome shotgun (WGS) entry which is preliminary data.</text>
</comment>
<evidence type="ECO:0000256" key="2">
    <source>
        <dbReference type="PROSITE-ProRule" id="PRU00708"/>
    </source>
</evidence>
<protein>
    <recommendedName>
        <fullName evidence="5">Pentatricopeptide repeat-containing protein</fullName>
    </recommendedName>
</protein>